<proteinExistence type="predicted"/>
<evidence type="ECO:0000313" key="2">
    <source>
        <dbReference type="Proteomes" id="UP000074561"/>
    </source>
</evidence>
<dbReference type="KEGG" id="cpra:CPter91_1654"/>
<dbReference type="STRING" id="279113.CPter91_1654"/>
<dbReference type="EMBL" id="CP013234">
    <property type="protein sequence ID" value="AMP04029.1"/>
    <property type="molecule type" value="Genomic_DNA"/>
</dbReference>
<dbReference type="Proteomes" id="UP000074561">
    <property type="component" value="Chromosome"/>
</dbReference>
<reference evidence="1 2" key="1">
    <citation type="submission" date="2015-11" db="EMBL/GenBank/DDBJ databases">
        <title>Exploring the genomic traits of fungus-feeding bacterial genus Collimonas.</title>
        <authorList>
            <person name="Song C."/>
            <person name="Schmidt R."/>
            <person name="de Jager V."/>
            <person name="Krzyzanowska D."/>
            <person name="Jongedijk E."/>
            <person name="Cankar K."/>
            <person name="Beekwilder J."/>
            <person name="van Veen A."/>
            <person name="de Boer W."/>
            <person name="van Veen J.A."/>
            <person name="Garbeva P."/>
        </authorList>
    </citation>
    <scope>NUCLEOTIDE SEQUENCE [LARGE SCALE GENOMIC DNA]</scope>
    <source>
        <strain evidence="1 2">Ter91</strain>
    </source>
</reference>
<organism evidence="1 2">
    <name type="scientific">Collimonas pratensis</name>
    <dbReference type="NCBI Taxonomy" id="279113"/>
    <lineage>
        <taxon>Bacteria</taxon>
        <taxon>Pseudomonadati</taxon>
        <taxon>Pseudomonadota</taxon>
        <taxon>Betaproteobacteria</taxon>
        <taxon>Burkholderiales</taxon>
        <taxon>Oxalobacteraceae</taxon>
        <taxon>Collimonas</taxon>
    </lineage>
</organism>
<accession>A0A127Q1W2</accession>
<gene>
    <name evidence="1" type="ORF">CPter91_1654</name>
</gene>
<evidence type="ECO:0000313" key="1">
    <source>
        <dbReference type="EMBL" id="AMP04029.1"/>
    </source>
</evidence>
<sequence length="69" mass="7525">MFLGRYAKSAASLLGGNFYKIPWSSVFGCTRLRIPFMAPTPDVTKGVLDSLCFLAILPCRRLAAAWADA</sequence>
<dbReference type="AlphaFoldDB" id="A0A127Q1W2"/>
<protein>
    <submittedName>
        <fullName evidence="1">Uncharacterized protein</fullName>
    </submittedName>
</protein>
<name>A0A127Q1W2_9BURK</name>